<dbReference type="Proteomes" id="UP000184300">
    <property type="component" value="Unassembled WGS sequence"/>
</dbReference>
<sequence length="80" mass="9148">MIESLSSFLPSLSSFSLFCSPLSVLLQRPFPLRVTFFYLPLSYTRFHCALSRCRFFSSTPSFIRSRVYSYCSGGAPPPYQ</sequence>
<evidence type="ECO:0000313" key="2">
    <source>
        <dbReference type="Proteomes" id="UP000184300"/>
    </source>
</evidence>
<proteinExistence type="predicted"/>
<protein>
    <submittedName>
        <fullName evidence="1">Uncharacterized protein</fullName>
    </submittedName>
</protein>
<organism evidence="1 2">
    <name type="scientific">Aspergillus glaucus CBS 516.65</name>
    <dbReference type="NCBI Taxonomy" id="1160497"/>
    <lineage>
        <taxon>Eukaryota</taxon>
        <taxon>Fungi</taxon>
        <taxon>Dikarya</taxon>
        <taxon>Ascomycota</taxon>
        <taxon>Pezizomycotina</taxon>
        <taxon>Eurotiomycetes</taxon>
        <taxon>Eurotiomycetidae</taxon>
        <taxon>Eurotiales</taxon>
        <taxon>Aspergillaceae</taxon>
        <taxon>Aspergillus</taxon>
        <taxon>Aspergillus subgen. Aspergillus</taxon>
    </lineage>
</organism>
<name>A0A1L9VQ48_ASPGL</name>
<dbReference type="RefSeq" id="XP_022402733.1">
    <property type="nucleotide sequence ID" value="XM_022540992.1"/>
</dbReference>
<reference evidence="2" key="1">
    <citation type="journal article" date="2017" name="Genome Biol.">
        <title>Comparative genomics reveals high biological diversity and specific adaptations in the industrially and medically important fungal genus Aspergillus.</title>
        <authorList>
            <person name="de Vries R.P."/>
            <person name="Riley R."/>
            <person name="Wiebenga A."/>
            <person name="Aguilar-Osorio G."/>
            <person name="Amillis S."/>
            <person name="Uchima C.A."/>
            <person name="Anderluh G."/>
            <person name="Asadollahi M."/>
            <person name="Askin M."/>
            <person name="Barry K."/>
            <person name="Battaglia E."/>
            <person name="Bayram O."/>
            <person name="Benocci T."/>
            <person name="Braus-Stromeyer S.A."/>
            <person name="Caldana C."/>
            <person name="Canovas D."/>
            <person name="Cerqueira G.C."/>
            <person name="Chen F."/>
            <person name="Chen W."/>
            <person name="Choi C."/>
            <person name="Clum A."/>
            <person name="Dos Santos R.A."/>
            <person name="Damasio A.R."/>
            <person name="Diallinas G."/>
            <person name="Emri T."/>
            <person name="Fekete E."/>
            <person name="Flipphi M."/>
            <person name="Freyberg S."/>
            <person name="Gallo A."/>
            <person name="Gournas C."/>
            <person name="Habgood R."/>
            <person name="Hainaut M."/>
            <person name="Harispe M.L."/>
            <person name="Henrissat B."/>
            <person name="Hilden K.S."/>
            <person name="Hope R."/>
            <person name="Hossain A."/>
            <person name="Karabika E."/>
            <person name="Karaffa L."/>
            <person name="Karanyi Z."/>
            <person name="Krasevec N."/>
            <person name="Kuo A."/>
            <person name="Kusch H."/>
            <person name="LaButti K."/>
            <person name="Lagendijk E.L."/>
            <person name="Lapidus A."/>
            <person name="Levasseur A."/>
            <person name="Lindquist E."/>
            <person name="Lipzen A."/>
            <person name="Logrieco A.F."/>
            <person name="MacCabe A."/>
            <person name="Maekelae M.R."/>
            <person name="Malavazi I."/>
            <person name="Melin P."/>
            <person name="Meyer V."/>
            <person name="Mielnichuk N."/>
            <person name="Miskei M."/>
            <person name="Molnar A.P."/>
            <person name="Mule G."/>
            <person name="Ngan C.Y."/>
            <person name="Orejas M."/>
            <person name="Orosz E."/>
            <person name="Ouedraogo J.P."/>
            <person name="Overkamp K.M."/>
            <person name="Park H.-S."/>
            <person name="Perrone G."/>
            <person name="Piumi F."/>
            <person name="Punt P.J."/>
            <person name="Ram A.F."/>
            <person name="Ramon A."/>
            <person name="Rauscher S."/>
            <person name="Record E."/>
            <person name="Riano-Pachon D.M."/>
            <person name="Robert V."/>
            <person name="Roehrig J."/>
            <person name="Ruller R."/>
            <person name="Salamov A."/>
            <person name="Salih N.S."/>
            <person name="Samson R.A."/>
            <person name="Sandor E."/>
            <person name="Sanguinetti M."/>
            <person name="Schuetze T."/>
            <person name="Sepcic K."/>
            <person name="Shelest E."/>
            <person name="Sherlock G."/>
            <person name="Sophianopoulou V."/>
            <person name="Squina F.M."/>
            <person name="Sun H."/>
            <person name="Susca A."/>
            <person name="Todd R.B."/>
            <person name="Tsang A."/>
            <person name="Unkles S.E."/>
            <person name="van de Wiele N."/>
            <person name="van Rossen-Uffink D."/>
            <person name="Oliveira J.V."/>
            <person name="Vesth T.C."/>
            <person name="Visser J."/>
            <person name="Yu J.-H."/>
            <person name="Zhou M."/>
            <person name="Andersen M.R."/>
            <person name="Archer D.B."/>
            <person name="Baker S.E."/>
            <person name="Benoit I."/>
            <person name="Brakhage A.A."/>
            <person name="Braus G.H."/>
            <person name="Fischer R."/>
            <person name="Frisvad J.C."/>
            <person name="Goldman G.H."/>
            <person name="Houbraken J."/>
            <person name="Oakley B."/>
            <person name="Pocsi I."/>
            <person name="Scazzocchio C."/>
            <person name="Seiboth B."/>
            <person name="vanKuyk P.A."/>
            <person name="Wortman J."/>
            <person name="Dyer P.S."/>
            <person name="Grigoriev I.V."/>
        </authorList>
    </citation>
    <scope>NUCLEOTIDE SEQUENCE [LARGE SCALE GENOMIC DNA]</scope>
    <source>
        <strain evidence="2">CBS 516.65</strain>
    </source>
</reference>
<accession>A0A1L9VQ48</accession>
<gene>
    <name evidence="1" type="ORF">ASPGLDRAFT_1308621</name>
</gene>
<evidence type="ECO:0000313" key="1">
    <source>
        <dbReference type="EMBL" id="OJJ86039.1"/>
    </source>
</evidence>
<keyword evidence="2" id="KW-1185">Reference proteome</keyword>
<dbReference type="EMBL" id="KV878893">
    <property type="protein sequence ID" value="OJJ86039.1"/>
    <property type="molecule type" value="Genomic_DNA"/>
</dbReference>
<dbReference type="GeneID" id="34457253"/>
<dbReference type="AlphaFoldDB" id="A0A1L9VQ48"/>
<dbReference type="VEuPathDB" id="FungiDB:ASPGLDRAFT_1308621"/>